<dbReference type="EMBL" id="APAU02000084">
    <property type="protein sequence ID" value="EUB57466.1"/>
    <property type="molecule type" value="Genomic_DNA"/>
</dbReference>
<dbReference type="GeneID" id="36343423"/>
<reference evidence="2 3" key="1">
    <citation type="journal article" date="2013" name="Nat. Genet.">
        <title>The genome of the hydatid tapeworm Echinococcus granulosus.</title>
        <authorList>
            <person name="Zheng H."/>
            <person name="Zhang W."/>
            <person name="Zhang L."/>
            <person name="Zhang Z."/>
            <person name="Li J."/>
            <person name="Lu G."/>
            <person name="Zhu Y."/>
            <person name="Wang Y."/>
            <person name="Huang Y."/>
            <person name="Liu J."/>
            <person name="Kang H."/>
            <person name="Chen J."/>
            <person name="Wang L."/>
            <person name="Chen A."/>
            <person name="Yu S."/>
            <person name="Gao Z."/>
            <person name="Jin L."/>
            <person name="Gu W."/>
            <person name="Wang Z."/>
            <person name="Zhao L."/>
            <person name="Shi B."/>
            <person name="Wen H."/>
            <person name="Lin R."/>
            <person name="Jones M.K."/>
            <person name="Brejova B."/>
            <person name="Vinar T."/>
            <person name="Zhao G."/>
            <person name="McManus D.P."/>
            <person name="Chen Z."/>
            <person name="Zhou Y."/>
            <person name="Wang S."/>
        </authorList>
    </citation>
    <scope>NUCLEOTIDE SEQUENCE [LARGE SCALE GENOMIC DNA]</scope>
</reference>
<dbReference type="Proteomes" id="UP000019149">
    <property type="component" value="Unassembled WGS sequence"/>
</dbReference>
<evidence type="ECO:0000256" key="1">
    <source>
        <dbReference type="SAM" id="MobiDB-lite"/>
    </source>
</evidence>
<gene>
    <name evidence="2" type="ORF">EGR_07708</name>
</gene>
<accession>W6UAD2</accession>
<feature type="region of interest" description="Disordered" evidence="1">
    <location>
        <begin position="22"/>
        <end position="55"/>
    </location>
</feature>
<dbReference type="CTD" id="36343423"/>
<sequence length="55" mass="6011">MVCESSLHRMRGYVCQAMVQRPLKRTQTPPQLPPQLPPPPPPPPTASTAAYCVNA</sequence>
<dbReference type="RefSeq" id="XP_024348662.1">
    <property type="nucleotide sequence ID" value="XM_024496957.1"/>
</dbReference>
<evidence type="ECO:0000313" key="3">
    <source>
        <dbReference type="Proteomes" id="UP000019149"/>
    </source>
</evidence>
<proteinExistence type="predicted"/>
<evidence type="ECO:0000313" key="2">
    <source>
        <dbReference type="EMBL" id="EUB57466.1"/>
    </source>
</evidence>
<dbReference type="KEGG" id="egl:EGR_07708"/>
<protein>
    <submittedName>
        <fullName evidence="2">Uncharacterized protein</fullName>
    </submittedName>
</protein>
<organism evidence="2 3">
    <name type="scientific">Echinococcus granulosus</name>
    <name type="common">Hydatid tapeworm</name>
    <dbReference type="NCBI Taxonomy" id="6210"/>
    <lineage>
        <taxon>Eukaryota</taxon>
        <taxon>Metazoa</taxon>
        <taxon>Spiralia</taxon>
        <taxon>Lophotrochozoa</taxon>
        <taxon>Platyhelminthes</taxon>
        <taxon>Cestoda</taxon>
        <taxon>Eucestoda</taxon>
        <taxon>Cyclophyllidea</taxon>
        <taxon>Taeniidae</taxon>
        <taxon>Echinococcus</taxon>
        <taxon>Echinococcus granulosus group</taxon>
    </lineage>
</organism>
<keyword evidence="3" id="KW-1185">Reference proteome</keyword>
<name>W6UAD2_ECHGR</name>
<dbReference type="AlphaFoldDB" id="W6UAD2"/>
<feature type="compositionally biased region" description="Pro residues" evidence="1">
    <location>
        <begin position="30"/>
        <end position="45"/>
    </location>
</feature>
<comment type="caution">
    <text evidence="2">The sequence shown here is derived from an EMBL/GenBank/DDBJ whole genome shotgun (WGS) entry which is preliminary data.</text>
</comment>